<dbReference type="InterPro" id="IPR029016">
    <property type="entry name" value="GAF-like_dom_sf"/>
</dbReference>
<dbReference type="SMART" id="SM00065">
    <property type="entry name" value="GAF"/>
    <property type="match status" value="1"/>
</dbReference>
<dbReference type="PROSITE" id="PS50887">
    <property type="entry name" value="GGDEF"/>
    <property type="match status" value="1"/>
</dbReference>
<evidence type="ECO:0000313" key="5">
    <source>
        <dbReference type="EMBL" id="SDJ15236.1"/>
    </source>
</evidence>
<dbReference type="InterPro" id="IPR003018">
    <property type="entry name" value="GAF"/>
</dbReference>
<dbReference type="GO" id="GO:0003824">
    <property type="term" value="F:catalytic activity"/>
    <property type="evidence" value="ECO:0007669"/>
    <property type="project" value="UniProtKB-ARBA"/>
</dbReference>
<dbReference type="PROSITE" id="PS50112">
    <property type="entry name" value="PAS"/>
    <property type="match status" value="1"/>
</dbReference>
<dbReference type="InterPro" id="IPR000014">
    <property type="entry name" value="PAS"/>
</dbReference>
<evidence type="ECO:0000256" key="2">
    <source>
        <dbReference type="ARBA" id="ARBA00004533"/>
    </source>
</evidence>
<dbReference type="SUPFAM" id="SSF55781">
    <property type="entry name" value="GAF domain-like"/>
    <property type="match status" value="1"/>
</dbReference>
<dbReference type="Pfam" id="PF00990">
    <property type="entry name" value="GGDEF"/>
    <property type="match status" value="1"/>
</dbReference>
<organism evidence="5 6">
    <name type="scientific">Pseudomonas abietaniphila</name>
    <dbReference type="NCBI Taxonomy" id="89065"/>
    <lineage>
        <taxon>Bacteria</taxon>
        <taxon>Pseudomonadati</taxon>
        <taxon>Pseudomonadota</taxon>
        <taxon>Gammaproteobacteria</taxon>
        <taxon>Pseudomonadales</taxon>
        <taxon>Pseudomonadaceae</taxon>
        <taxon>Pseudomonas</taxon>
    </lineage>
</organism>
<dbReference type="OrthoDB" id="9812260at2"/>
<keyword evidence="6" id="KW-1185">Reference proteome</keyword>
<comment type="cofactor">
    <cofactor evidence="1">
        <name>Mg(2+)</name>
        <dbReference type="ChEBI" id="CHEBI:18420"/>
    </cofactor>
</comment>
<dbReference type="EMBL" id="FNCO01000022">
    <property type="protein sequence ID" value="SDJ15236.1"/>
    <property type="molecule type" value="Genomic_DNA"/>
</dbReference>
<dbReference type="Gene3D" id="3.30.450.40">
    <property type="match status" value="1"/>
</dbReference>
<dbReference type="AlphaFoldDB" id="A0A1G8RE30"/>
<sequence length="452" mass="50547">METNTYAALTGFVDLLLDAICVVDVQGRFVYVSAASEQIFGYLPHELIGLKMIEMVHPEDRERTLAAAGEIMSGQPNVGFENRYVRKDGRVVHIMWSARWSEVDQLRIAVARDITERKRSESMRTALFRISEAAHVASDLPALFKEIHRVIGDLLPARNFFVALLDKYSGLLNFPYRVDELDPTQAHPMADALATEIVGTGRTMLVAPACDLRGTGHAVPDYLRRMQGNDGLSWLAAPLETQHGIIGALLVKSHPDCPQYGERDKELLQFVSTQVAAAIERKQLYDRLKSMAQYDQLTQLPNRMLLQERLLQSLERAKNSKGRLALLYLDLDKFKQVNDTLGHAAGDLLLQEVAHRLKQCVRETDTVARIGGDEFVILLDRVNSAEDSGKVAEKICKTLNVPMVLKGHDWQILPSIGIANYPENATDLAQLFRHADEAMYTAKKSGGNRFQG</sequence>
<dbReference type="SUPFAM" id="SSF55785">
    <property type="entry name" value="PYP-like sensor domain (PAS domain)"/>
    <property type="match status" value="1"/>
</dbReference>
<dbReference type="RefSeq" id="WP_074758447.1">
    <property type="nucleotide sequence ID" value="NZ_FNCO01000022.1"/>
</dbReference>
<feature type="domain" description="PAS" evidence="3">
    <location>
        <begin position="5"/>
        <end position="75"/>
    </location>
</feature>
<dbReference type="PANTHER" id="PTHR46663">
    <property type="entry name" value="DIGUANYLATE CYCLASE DGCT-RELATED"/>
    <property type="match status" value="1"/>
</dbReference>
<dbReference type="Proteomes" id="UP000182894">
    <property type="component" value="Unassembled WGS sequence"/>
</dbReference>
<name>A0A1G8RE30_9PSED</name>
<dbReference type="Gene3D" id="3.30.450.20">
    <property type="entry name" value="PAS domain"/>
    <property type="match status" value="1"/>
</dbReference>
<dbReference type="NCBIfam" id="TIGR00254">
    <property type="entry name" value="GGDEF"/>
    <property type="match status" value="1"/>
</dbReference>
<dbReference type="STRING" id="89065.SAMN05216605_12244"/>
<dbReference type="SUPFAM" id="SSF55073">
    <property type="entry name" value="Nucleotide cyclase"/>
    <property type="match status" value="1"/>
</dbReference>
<evidence type="ECO:0000259" key="3">
    <source>
        <dbReference type="PROSITE" id="PS50112"/>
    </source>
</evidence>
<dbReference type="InterPro" id="IPR029787">
    <property type="entry name" value="Nucleotide_cyclase"/>
</dbReference>
<dbReference type="InterPro" id="IPR035965">
    <property type="entry name" value="PAS-like_dom_sf"/>
</dbReference>
<accession>A0A1G8RE30</accession>
<dbReference type="InterPro" id="IPR013655">
    <property type="entry name" value="PAS_fold_3"/>
</dbReference>
<dbReference type="CDD" id="cd01949">
    <property type="entry name" value="GGDEF"/>
    <property type="match status" value="1"/>
</dbReference>
<dbReference type="InterPro" id="IPR052163">
    <property type="entry name" value="DGC-Regulatory_Protein"/>
</dbReference>
<evidence type="ECO:0000256" key="1">
    <source>
        <dbReference type="ARBA" id="ARBA00001946"/>
    </source>
</evidence>
<evidence type="ECO:0000313" key="6">
    <source>
        <dbReference type="Proteomes" id="UP000182894"/>
    </source>
</evidence>
<comment type="subcellular location">
    <subcellularLocation>
        <location evidence="2">Cell inner membrane</location>
    </subcellularLocation>
</comment>
<reference evidence="6" key="1">
    <citation type="submission" date="2016-10" db="EMBL/GenBank/DDBJ databases">
        <authorList>
            <person name="Varghese N."/>
            <person name="Submissions S."/>
        </authorList>
    </citation>
    <scope>NUCLEOTIDE SEQUENCE [LARGE SCALE GENOMIC DNA]</scope>
    <source>
        <strain evidence="6">ATCC 700689</strain>
    </source>
</reference>
<gene>
    <name evidence="5" type="ORF">SAMN05216605_12244</name>
</gene>
<dbReference type="Pfam" id="PF01590">
    <property type="entry name" value="GAF"/>
    <property type="match status" value="1"/>
</dbReference>
<dbReference type="GO" id="GO:0005886">
    <property type="term" value="C:plasma membrane"/>
    <property type="evidence" value="ECO:0007669"/>
    <property type="project" value="UniProtKB-SubCell"/>
</dbReference>
<evidence type="ECO:0000259" key="4">
    <source>
        <dbReference type="PROSITE" id="PS50887"/>
    </source>
</evidence>
<protein>
    <submittedName>
        <fullName evidence="5">Diguanylate cyclase with PAS/PAC and GAF sensors</fullName>
    </submittedName>
</protein>
<dbReference type="CDD" id="cd00130">
    <property type="entry name" value="PAS"/>
    <property type="match status" value="1"/>
</dbReference>
<dbReference type="SMART" id="SM00091">
    <property type="entry name" value="PAS"/>
    <property type="match status" value="1"/>
</dbReference>
<dbReference type="Pfam" id="PF08447">
    <property type="entry name" value="PAS_3"/>
    <property type="match status" value="1"/>
</dbReference>
<dbReference type="NCBIfam" id="TIGR00229">
    <property type="entry name" value="sensory_box"/>
    <property type="match status" value="1"/>
</dbReference>
<feature type="domain" description="GGDEF" evidence="4">
    <location>
        <begin position="322"/>
        <end position="452"/>
    </location>
</feature>
<dbReference type="Gene3D" id="3.30.70.270">
    <property type="match status" value="1"/>
</dbReference>
<dbReference type="PANTHER" id="PTHR46663:SF3">
    <property type="entry name" value="SLL0267 PROTEIN"/>
    <property type="match status" value="1"/>
</dbReference>
<dbReference type="InterPro" id="IPR000160">
    <property type="entry name" value="GGDEF_dom"/>
</dbReference>
<proteinExistence type="predicted"/>
<dbReference type="SMART" id="SM00267">
    <property type="entry name" value="GGDEF"/>
    <property type="match status" value="1"/>
</dbReference>
<dbReference type="FunFam" id="3.30.70.270:FF:000001">
    <property type="entry name" value="Diguanylate cyclase domain protein"/>
    <property type="match status" value="1"/>
</dbReference>
<dbReference type="InterPro" id="IPR043128">
    <property type="entry name" value="Rev_trsase/Diguanyl_cyclase"/>
</dbReference>